<reference evidence="3" key="3">
    <citation type="submission" date="2025-09" db="UniProtKB">
        <authorList>
            <consortium name="Ensembl"/>
        </authorList>
    </citation>
    <scope>IDENTIFICATION</scope>
</reference>
<dbReference type="GO" id="GO:0061630">
    <property type="term" value="F:ubiquitin protein ligase activity"/>
    <property type="evidence" value="ECO:0007669"/>
    <property type="project" value="TreeGrafter"/>
</dbReference>
<evidence type="ECO:0000259" key="2">
    <source>
        <dbReference type="PROSITE" id="PS51114"/>
    </source>
</evidence>
<dbReference type="AlphaFoldDB" id="A0A4W5NQR4"/>
<dbReference type="GeneTree" id="ENSGT00940000161313"/>
<dbReference type="PANTHER" id="PTHR12125">
    <property type="entry name" value="F-BOX ONLY PROTEIN 6-LIKE PROTEIN"/>
    <property type="match status" value="1"/>
</dbReference>
<accession>A0A4W5NQR4</accession>
<dbReference type="Gene3D" id="2.60.120.260">
    <property type="entry name" value="Galactose-binding domain-like"/>
    <property type="match status" value="1"/>
</dbReference>
<dbReference type="GO" id="GO:0019005">
    <property type="term" value="C:SCF ubiquitin ligase complex"/>
    <property type="evidence" value="ECO:0007669"/>
    <property type="project" value="TreeGrafter"/>
</dbReference>
<dbReference type="GO" id="GO:0005737">
    <property type="term" value="C:cytoplasm"/>
    <property type="evidence" value="ECO:0007669"/>
    <property type="project" value="TreeGrafter"/>
</dbReference>
<dbReference type="GO" id="GO:0006516">
    <property type="term" value="P:glycoprotein catabolic process"/>
    <property type="evidence" value="ECO:0007669"/>
    <property type="project" value="TreeGrafter"/>
</dbReference>
<organism evidence="3 4">
    <name type="scientific">Hucho hucho</name>
    <name type="common">huchen</name>
    <dbReference type="NCBI Taxonomy" id="62062"/>
    <lineage>
        <taxon>Eukaryota</taxon>
        <taxon>Metazoa</taxon>
        <taxon>Chordata</taxon>
        <taxon>Craniata</taxon>
        <taxon>Vertebrata</taxon>
        <taxon>Euteleostomi</taxon>
        <taxon>Actinopterygii</taxon>
        <taxon>Neopterygii</taxon>
        <taxon>Teleostei</taxon>
        <taxon>Protacanthopterygii</taxon>
        <taxon>Salmoniformes</taxon>
        <taxon>Salmonidae</taxon>
        <taxon>Salmoninae</taxon>
        <taxon>Hucho</taxon>
    </lineage>
</organism>
<dbReference type="PANTHER" id="PTHR12125:SF1">
    <property type="entry name" value="F-BOX ONLY PROTEIN 50"/>
    <property type="match status" value="1"/>
</dbReference>
<evidence type="ECO:0000313" key="3">
    <source>
        <dbReference type="Ensembl" id="ENSHHUP00000051409.1"/>
    </source>
</evidence>
<feature type="region of interest" description="Disordered" evidence="1">
    <location>
        <begin position="98"/>
        <end position="144"/>
    </location>
</feature>
<reference evidence="3" key="2">
    <citation type="submission" date="2025-08" db="UniProtKB">
        <authorList>
            <consortium name="Ensembl"/>
        </authorList>
    </citation>
    <scope>IDENTIFICATION</scope>
</reference>
<proteinExistence type="predicted"/>
<name>A0A4W5NQR4_9TELE</name>
<reference evidence="4" key="1">
    <citation type="submission" date="2018-06" db="EMBL/GenBank/DDBJ databases">
        <title>Genome assembly of Danube salmon.</title>
        <authorList>
            <person name="Macqueen D.J."/>
            <person name="Gundappa M.K."/>
        </authorList>
    </citation>
    <scope>NUCLEOTIDE SEQUENCE [LARGE SCALE GENOMIC DNA]</scope>
</reference>
<dbReference type="PROSITE" id="PS51114">
    <property type="entry name" value="FBA"/>
    <property type="match status" value="1"/>
</dbReference>
<evidence type="ECO:0000256" key="1">
    <source>
        <dbReference type="SAM" id="MobiDB-lite"/>
    </source>
</evidence>
<dbReference type="GO" id="GO:0031146">
    <property type="term" value="P:SCF-dependent proteasomal ubiquitin-dependent protein catabolic process"/>
    <property type="evidence" value="ECO:0007669"/>
    <property type="project" value="TreeGrafter"/>
</dbReference>
<evidence type="ECO:0000313" key="4">
    <source>
        <dbReference type="Proteomes" id="UP000314982"/>
    </source>
</evidence>
<dbReference type="Pfam" id="PF04300">
    <property type="entry name" value="FBA"/>
    <property type="match status" value="1"/>
</dbReference>
<dbReference type="Proteomes" id="UP000314982">
    <property type="component" value="Unassembled WGS sequence"/>
</dbReference>
<dbReference type="STRING" id="62062.ENSHHUP00000051409"/>
<feature type="domain" description="FBA" evidence="2">
    <location>
        <begin position="86"/>
        <end position="284"/>
    </location>
</feature>
<dbReference type="GO" id="GO:0036503">
    <property type="term" value="P:ERAD pathway"/>
    <property type="evidence" value="ECO:0007669"/>
    <property type="project" value="TreeGrafter"/>
</dbReference>
<dbReference type="InterPro" id="IPR008979">
    <property type="entry name" value="Galactose-bd-like_sf"/>
</dbReference>
<dbReference type="SUPFAM" id="SSF49785">
    <property type="entry name" value="Galactose-binding domain-like"/>
    <property type="match status" value="1"/>
</dbReference>
<dbReference type="FunFam" id="2.60.120.260:FF:000012">
    <property type="entry name" value="F-box only protein 2"/>
    <property type="match status" value="1"/>
</dbReference>
<dbReference type="Ensembl" id="ENSHHUT00000053226.1">
    <property type="protein sequence ID" value="ENSHHUP00000051409.1"/>
    <property type="gene ID" value="ENSHHUG00000030948.1"/>
</dbReference>
<dbReference type="SMART" id="SM01198">
    <property type="entry name" value="FBA"/>
    <property type="match status" value="1"/>
</dbReference>
<dbReference type="InterPro" id="IPR039752">
    <property type="entry name" value="F-box_only"/>
</dbReference>
<protein>
    <submittedName>
        <fullName evidence="3">P1, F-box associated domain containing</fullName>
    </submittedName>
</protein>
<keyword evidence="4" id="KW-1185">Reference proteome</keyword>
<sequence>MGLPITAGCDTAWIRTRVSVVQCLRPLRHSRANHTDNHFRLYTSCFTVRWIRTHHTMATNEWKKRCETEWNIKGISMPDGVDWKFVYEAKPFGRNLLRNPAPHGVSQDSPPPERELTEFPPEGPPRSEPEGDYTGWTTSREDLGYDASGVPPGVTICYLPNYSWFTLEQRVDLKAEGVWDELLDGFQPDIVIKDWYEESQLHESIYQLRVRLLGTDGQTVISEYTMSPTEELSEYSHNWKEVSHVFSGYGPGVRYVHFLHRLKNKFMVEFFPTLVTGSTVLVKPSKSSQ</sequence>
<dbReference type="InterPro" id="IPR007397">
    <property type="entry name" value="F-box-assoc_dom"/>
</dbReference>